<dbReference type="Bgee" id="ENSECAG00000018954">
    <property type="expression patterns" value="Expressed in chorionic villus and 11 other cell types or tissues"/>
</dbReference>
<dbReference type="SUPFAM" id="SSF49785">
    <property type="entry name" value="Galactose-binding domain-like"/>
    <property type="match status" value="1"/>
</dbReference>
<reference evidence="8" key="2">
    <citation type="submission" date="2025-08" db="UniProtKB">
        <authorList>
            <consortium name="Ensembl"/>
        </authorList>
    </citation>
    <scope>IDENTIFICATION</scope>
    <source>
        <strain evidence="8">Thoroughbred</strain>
    </source>
</reference>
<dbReference type="Proteomes" id="UP000002281">
    <property type="component" value="Chromosome 10"/>
</dbReference>
<reference evidence="8" key="3">
    <citation type="submission" date="2025-09" db="UniProtKB">
        <authorList>
            <consortium name="Ensembl"/>
        </authorList>
    </citation>
    <scope>IDENTIFICATION</scope>
    <source>
        <strain evidence="8">Thoroughbred</strain>
    </source>
</reference>
<dbReference type="GO" id="GO:0019005">
    <property type="term" value="C:SCF ubiquitin ligase complex"/>
    <property type="evidence" value="ECO:0000318"/>
    <property type="project" value="GO_Central"/>
</dbReference>
<dbReference type="GO" id="GO:0005737">
    <property type="term" value="C:cytoplasm"/>
    <property type="evidence" value="ECO:0000318"/>
    <property type="project" value="GO_Central"/>
</dbReference>
<dbReference type="Pfam" id="PF04300">
    <property type="entry name" value="FBA"/>
    <property type="match status" value="1"/>
</dbReference>
<dbReference type="VGNC" id="VGNC:81240">
    <property type="gene designation" value="NCCRP1"/>
</dbReference>
<dbReference type="AlphaFoldDB" id="A0A3Q2ICC3"/>
<dbReference type="GeneTree" id="ENSGT00940000161313"/>
<dbReference type="Ensembl" id="ENSECAT00000057727.2">
    <property type="protein sequence ID" value="ENSECAP00000045309.2"/>
    <property type="gene ID" value="ENSECAG00000018954.4"/>
</dbReference>
<feature type="domain" description="FBA" evidence="7">
    <location>
        <begin position="311"/>
        <end position="487"/>
    </location>
</feature>
<dbReference type="FunFam" id="2.60.120.260:FF:000086">
    <property type="entry name" value="Non-specific cytotoxic cell receptor protein 1"/>
    <property type="match status" value="1"/>
</dbReference>
<dbReference type="GO" id="GO:0036503">
    <property type="term" value="P:ERAD pathway"/>
    <property type="evidence" value="ECO:0000318"/>
    <property type="project" value="GO_Central"/>
</dbReference>
<dbReference type="InterPro" id="IPR007397">
    <property type="entry name" value="F-box-assoc_dom"/>
</dbReference>
<dbReference type="FunCoup" id="A0A3Q2ICC3">
    <property type="interactions" value="29"/>
</dbReference>
<comment type="function">
    <text evidence="3">Promotes cell proliferation.</text>
</comment>
<comment type="subcellular location">
    <subcellularLocation>
        <location evidence="1">Cytoplasm</location>
    </subcellularLocation>
</comment>
<evidence type="ECO:0000313" key="10">
    <source>
        <dbReference type="VGNC" id="VGNC:81240"/>
    </source>
</evidence>
<name>A0A3Q2ICC3_HORSE</name>
<accession>A0A3Q2ICC3</accession>
<organism evidence="8 9">
    <name type="scientific">Equus caballus</name>
    <name type="common">Horse</name>
    <dbReference type="NCBI Taxonomy" id="9796"/>
    <lineage>
        <taxon>Eukaryota</taxon>
        <taxon>Metazoa</taxon>
        <taxon>Chordata</taxon>
        <taxon>Craniata</taxon>
        <taxon>Vertebrata</taxon>
        <taxon>Euteleostomi</taxon>
        <taxon>Mammalia</taxon>
        <taxon>Eutheria</taxon>
        <taxon>Laurasiatheria</taxon>
        <taxon>Perissodactyla</taxon>
        <taxon>Equidae</taxon>
        <taxon>Equus</taxon>
    </lineage>
</organism>
<evidence type="ECO:0000256" key="1">
    <source>
        <dbReference type="ARBA" id="ARBA00004496"/>
    </source>
</evidence>
<keyword evidence="9" id="KW-1185">Reference proteome</keyword>
<dbReference type="PANTHER" id="PTHR12125">
    <property type="entry name" value="F-BOX ONLY PROTEIN 6-LIKE PROTEIN"/>
    <property type="match status" value="1"/>
</dbReference>
<dbReference type="GO" id="GO:0031146">
    <property type="term" value="P:SCF-dependent proteasomal ubiquitin-dependent protein catabolic process"/>
    <property type="evidence" value="ECO:0000318"/>
    <property type="project" value="GO_Central"/>
</dbReference>
<keyword evidence="2" id="KW-0963">Cytoplasm</keyword>
<gene>
    <name evidence="8 10" type="primary">NCCRP1</name>
</gene>
<dbReference type="PaxDb" id="9796-ENSECAP00000045309"/>
<evidence type="ECO:0000256" key="6">
    <source>
        <dbReference type="SAM" id="MobiDB-lite"/>
    </source>
</evidence>
<evidence type="ECO:0000259" key="7">
    <source>
        <dbReference type="PROSITE" id="PS51114"/>
    </source>
</evidence>
<feature type="compositionally biased region" description="Basic and acidic residues" evidence="6">
    <location>
        <begin position="37"/>
        <end position="51"/>
    </location>
</feature>
<dbReference type="Gene3D" id="2.60.120.260">
    <property type="entry name" value="Galactose-binding domain-like"/>
    <property type="match status" value="1"/>
</dbReference>
<reference evidence="8 9" key="1">
    <citation type="journal article" date="2009" name="Science">
        <title>Genome sequence, comparative analysis, and population genetics of the domestic horse.</title>
        <authorList>
            <consortium name="Broad Institute Genome Sequencing Platform"/>
            <consortium name="Broad Institute Whole Genome Assembly Team"/>
            <person name="Wade C.M."/>
            <person name="Giulotto E."/>
            <person name="Sigurdsson S."/>
            <person name="Zoli M."/>
            <person name="Gnerre S."/>
            <person name="Imsland F."/>
            <person name="Lear T.L."/>
            <person name="Adelson D.L."/>
            <person name="Bailey E."/>
            <person name="Bellone R.R."/>
            <person name="Bloecker H."/>
            <person name="Distl O."/>
            <person name="Edgar R.C."/>
            <person name="Garber M."/>
            <person name="Leeb T."/>
            <person name="Mauceli E."/>
            <person name="MacLeod J.N."/>
            <person name="Penedo M.C.T."/>
            <person name="Raison J.M."/>
            <person name="Sharpe T."/>
            <person name="Vogel J."/>
            <person name="Andersson L."/>
            <person name="Antczak D.F."/>
            <person name="Biagi T."/>
            <person name="Binns M.M."/>
            <person name="Chowdhary B.P."/>
            <person name="Coleman S.J."/>
            <person name="Della Valle G."/>
            <person name="Fryc S."/>
            <person name="Guerin G."/>
            <person name="Hasegawa T."/>
            <person name="Hill E.W."/>
            <person name="Jurka J."/>
            <person name="Kiialainen A."/>
            <person name="Lindgren G."/>
            <person name="Liu J."/>
            <person name="Magnani E."/>
            <person name="Mickelson J.R."/>
            <person name="Murray J."/>
            <person name="Nergadze S.G."/>
            <person name="Onofrio R."/>
            <person name="Pedroni S."/>
            <person name="Piras M.F."/>
            <person name="Raudsepp T."/>
            <person name="Rocchi M."/>
            <person name="Roeed K.H."/>
            <person name="Ryder O.A."/>
            <person name="Searle S."/>
            <person name="Skow L."/>
            <person name="Swinburne J.E."/>
            <person name="Syvaenen A.C."/>
            <person name="Tozaki T."/>
            <person name="Valberg S.J."/>
            <person name="Vaudin M."/>
            <person name="White J.R."/>
            <person name="Zody M.C."/>
            <person name="Lander E.S."/>
            <person name="Lindblad-Toh K."/>
        </authorList>
    </citation>
    <scope>NUCLEOTIDE SEQUENCE [LARGE SCALE GENOMIC DNA]</scope>
    <source>
        <strain evidence="8 9">Thoroughbred</strain>
    </source>
</reference>
<evidence type="ECO:0000256" key="4">
    <source>
        <dbReference type="ARBA" id="ARBA00068920"/>
    </source>
</evidence>
<evidence type="ECO:0000313" key="8">
    <source>
        <dbReference type="Ensembl" id="ENSECAP00000045309.2"/>
    </source>
</evidence>
<dbReference type="PANTHER" id="PTHR12125:SF1">
    <property type="entry name" value="F-BOX ONLY PROTEIN 50"/>
    <property type="match status" value="1"/>
</dbReference>
<protein>
    <recommendedName>
        <fullName evidence="4">F-box only protein 50</fullName>
    </recommendedName>
    <alternativeName>
        <fullName evidence="5">Non-specific cytotoxic cell receptor protein 1 homolog</fullName>
    </alternativeName>
</protein>
<feature type="compositionally biased region" description="Pro residues" evidence="6">
    <location>
        <begin position="64"/>
        <end position="93"/>
    </location>
</feature>
<dbReference type="SMART" id="SM01198">
    <property type="entry name" value="FBA"/>
    <property type="match status" value="1"/>
</dbReference>
<dbReference type="GO" id="GO:0006516">
    <property type="term" value="P:glycoprotein catabolic process"/>
    <property type="evidence" value="ECO:0000318"/>
    <property type="project" value="GO_Central"/>
</dbReference>
<evidence type="ECO:0000256" key="2">
    <source>
        <dbReference type="ARBA" id="ARBA00022490"/>
    </source>
</evidence>
<evidence type="ECO:0000313" key="9">
    <source>
        <dbReference type="Proteomes" id="UP000002281"/>
    </source>
</evidence>
<evidence type="ECO:0000256" key="5">
    <source>
        <dbReference type="ARBA" id="ARBA00080239"/>
    </source>
</evidence>
<evidence type="ECO:0000256" key="3">
    <source>
        <dbReference type="ARBA" id="ARBA00054302"/>
    </source>
</evidence>
<sequence>MDLIREQGALAGVHLSLWVPGPVAPVNPAPRGAVGDSRPDPRMEAVRDEHALGGGMEADEPASPQEPPSPPLPPSPPSPAVPEPPEVPVPEPPTEASARQLLLEAWGPPGAGLELPPRLTWKLLFLRRPLYRNLLRSPNPEGAAGPERGGRPVPVFFPAWPTQTVRLFFFPSISLFSLPSLSLHPSLSLSLCLCLFASLFVPSPAHLRLSLCLSPSLCLCLTLYPPLSLPPSAYILCLFPSVPLCLSAWVSPHALVLPLPLRSPPSPLRTFSGLSRALTHCPCPAGLAWLARPRFPPFLGSWAGREGEDVEGAASPAWGPTNLLVPGINIYEPAPSTGPTQQPLETLGNFRGWTIRTEMLQQDLSWTVKQQCVDLLAQGLWEELLDDEQPDITVMDWFEDSRLDVCVYELHVWLLAADRHTVIAQHHVAPRTSGRGPPGRWVQVSHVFRQYGPGVRFVHFLHKTKNRIEPGGLRRTRVTDSSVSVQLKE</sequence>
<dbReference type="InterPro" id="IPR039752">
    <property type="entry name" value="F-box_only"/>
</dbReference>
<dbReference type="STRING" id="9796.ENSECAP00000045309"/>
<feature type="region of interest" description="Disordered" evidence="6">
    <location>
        <begin position="24"/>
        <end position="94"/>
    </location>
</feature>
<dbReference type="PROSITE" id="PS51114">
    <property type="entry name" value="FBA"/>
    <property type="match status" value="1"/>
</dbReference>
<dbReference type="InterPro" id="IPR008979">
    <property type="entry name" value="Galactose-bd-like_sf"/>
</dbReference>
<proteinExistence type="predicted"/>
<dbReference type="InParanoid" id="A0A3Q2ICC3"/>